<dbReference type="AlphaFoldDB" id="A0A317NEX0"/>
<dbReference type="InterPro" id="IPR009003">
    <property type="entry name" value="Peptidase_S1_PA"/>
</dbReference>
<evidence type="ECO:0000256" key="1">
    <source>
        <dbReference type="ARBA" id="ARBA00022670"/>
    </source>
</evidence>
<keyword evidence="6" id="KW-1185">Reference proteome</keyword>
<dbReference type="GO" id="GO:0004252">
    <property type="term" value="F:serine-type endopeptidase activity"/>
    <property type="evidence" value="ECO:0007669"/>
    <property type="project" value="InterPro"/>
</dbReference>
<sequence length="362" mass="36502">MHAVGRVFVTLVVALIGVCAFLGYRGELVLPWQPRAEEYLAVAEPPPPVPLDPVLVAAQVEPALVNISVDATLFGADAAGSGIVLTADGQILTSHHVIKGADEVSVTDIGNGAVYPATVLGYDSTADIALLSLAGASGLPTARLGTSSELRIRQDVLAIGDAGGDGGAPTAVAGPITDLDASIVAMNSADMSRKSLRGMVQIAAPVVGGQSGGALVDGGGAVVGVITAASGERGQTRQRETPATGYAVPIDTAMRIVTQIRSGVPTETVHIGPTATLGVQIVDARPAGAEVSWALYGQPARAAGITTGDVITAVDGVAITTAKALSAAINMRRPADRIRLDIIAPDGTTRVVEVVLARGTPN</sequence>
<comment type="caution">
    <text evidence="5">The sequence shown here is derived from an EMBL/GenBank/DDBJ whole genome shotgun (WGS) entry which is preliminary data.</text>
</comment>
<dbReference type="RefSeq" id="WP_244198364.1">
    <property type="nucleotide sequence ID" value="NZ_QGTL01000007.1"/>
</dbReference>
<evidence type="ECO:0000313" key="5">
    <source>
        <dbReference type="EMBL" id="PWV73560.1"/>
    </source>
</evidence>
<dbReference type="GO" id="GO:0006508">
    <property type="term" value="P:proteolysis"/>
    <property type="evidence" value="ECO:0007669"/>
    <property type="project" value="UniProtKB-KW"/>
</dbReference>
<dbReference type="Pfam" id="PF13365">
    <property type="entry name" value="Trypsin_2"/>
    <property type="match status" value="1"/>
</dbReference>
<evidence type="ECO:0000256" key="3">
    <source>
        <dbReference type="SAM" id="Phobius"/>
    </source>
</evidence>
<dbReference type="InterPro" id="IPR036034">
    <property type="entry name" value="PDZ_sf"/>
</dbReference>
<feature type="domain" description="PDZ" evidence="4">
    <location>
        <begin position="272"/>
        <end position="346"/>
    </location>
</feature>
<dbReference type="InterPro" id="IPR051201">
    <property type="entry name" value="Chloro_Bact_Ser_Proteases"/>
</dbReference>
<evidence type="ECO:0000256" key="2">
    <source>
        <dbReference type="ARBA" id="ARBA00022801"/>
    </source>
</evidence>
<dbReference type="PRINTS" id="PR00834">
    <property type="entry name" value="PROTEASES2C"/>
</dbReference>
<reference evidence="5 6" key="1">
    <citation type="submission" date="2018-05" db="EMBL/GenBank/DDBJ databases">
        <title>Genomic Encyclopedia of Type Strains, Phase IV (KMG-IV): sequencing the most valuable type-strain genomes for metagenomic binning, comparative biology and taxonomic classification.</title>
        <authorList>
            <person name="Goeker M."/>
        </authorList>
    </citation>
    <scope>NUCLEOTIDE SEQUENCE [LARGE SCALE GENOMIC DNA]</scope>
    <source>
        <strain evidence="5 6">DSM 44717</strain>
    </source>
</reference>
<keyword evidence="3" id="KW-0472">Membrane</keyword>
<dbReference type="PANTHER" id="PTHR43343:SF3">
    <property type="entry name" value="PROTEASE DO-LIKE 8, CHLOROPLASTIC"/>
    <property type="match status" value="1"/>
</dbReference>
<name>A0A317NEX0_9NOCA</name>
<dbReference type="Pfam" id="PF13180">
    <property type="entry name" value="PDZ_2"/>
    <property type="match status" value="1"/>
</dbReference>
<dbReference type="SUPFAM" id="SSF50156">
    <property type="entry name" value="PDZ domain-like"/>
    <property type="match status" value="1"/>
</dbReference>
<gene>
    <name evidence="5" type="ORF">DFR69_107187</name>
</gene>
<dbReference type="Gene3D" id="2.30.42.10">
    <property type="match status" value="1"/>
</dbReference>
<evidence type="ECO:0000313" key="6">
    <source>
        <dbReference type="Proteomes" id="UP000246410"/>
    </source>
</evidence>
<dbReference type="EMBL" id="QGTL01000007">
    <property type="protein sequence ID" value="PWV73560.1"/>
    <property type="molecule type" value="Genomic_DNA"/>
</dbReference>
<dbReference type="PROSITE" id="PS50106">
    <property type="entry name" value="PDZ"/>
    <property type="match status" value="1"/>
</dbReference>
<keyword evidence="3" id="KW-1133">Transmembrane helix</keyword>
<keyword evidence="3" id="KW-0812">Transmembrane</keyword>
<dbReference type="SMART" id="SM00228">
    <property type="entry name" value="PDZ"/>
    <property type="match status" value="1"/>
</dbReference>
<organism evidence="5 6">
    <name type="scientific">Nocardia neocaledoniensis</name>
    <dbReference type="NCBI Taxonomy" id="236511"/>
    <lineage>
        <taxon>Bacteria</taxon>
        <taxon>Bacillati</taxon>
        <taxon>Actinomycetota</taxon>
        <taxon>Actinomycetes</taxon>
        <taxon>Mycobacteriales</taxon>
        <taxon>Nocardiaceae</taxon>
        <taxon>Nocardia</taxon>
    </lineage>
</organism>
<dbReference type="PANTHER" id="PTHR43343">
    <property type="entry name" value="PEPTIDASE S12"/>
    <property type="match status" value="1"/>
</dbReference>
<proteinExistence type="predicted"/>
<evidence type="ECO:0000259" key="4">
    <source>
        <dbReference type="PROSITE" id="PS50106"/>
    </source>
</evidence>
<dbReference type="Proteomes" id="UP000246410">
    <property type="component" value="Unassembled WGS sequence"/>
</dbReference>
<dbReference type="InterPro" id="IPR001478">
    <property type="entry name" value="PDZ"/>
</dbReference>
<dbReference type="Gene3D" id="2.40.10.120">
    <property type="match status" value="1"/>
</dbReference>
<dbReference type="InterPro" id="IPR001940">
    <property type="entry name" value="Peptidase_S1C"/>
</dbReference>
<dbReference type="SUPFAM" id="SSF50494">
    <property type="entry name" value="Trypsin-like serine proteases"/>
    <property type="match status" value="1"/>
</dbReference>
<keyword evidence="1 5" id="KW-0645">Protease</keyword>
<protein>
    <submittedName>
        <fullName evidence="5">S1-C subfamily serine protease</fullName>
    </submittedName>
</protein>
<keyword evidence="2" id="KW-0378">Hydrolase</keyword>
<accession>A0A317NEX0</accession>
<feature type="transmembrane region" description="Helical" evidence="3">
    <location>
        <begin position="7"/>
        <end position="24"/>
    </location>
</feature>